<gene>
    <name evidence="1" type="ORF">F3W84_10840</name>
</gene>
<dbReference type="EMBL" id="VYXQ01000008">
    <property type="protein sequence ID" value="KAA9368375.1"/>
    <property type="molecule type" value="Genomic_DNA"/>
</dbReference>
<reference evidence="1 2" key="1">
    <citation type="submission" date="2019-09" db="EMBL/GenBank/DDBJ databases">
        <title>Biological control of the noxious weed angled onion (Allium triquetrum) thwarted by endophytic bacteria in Victoria, Australia.</title>
        <authorList>
            <person name="Tehranchian P."/>
            <person name="Adair R.J."/>
            <person name="Van T.H."/>
            <person name="Morrison P.D."/>
            <person name="Williams H."/>
            <person name="Lawrie A.C."/>
        </authorList>
    </citation>
    <scope>NUCLEOTIDE SEQUENCE [LARGE SCALE GENOMIC DNA]</scope>
    <source>
        <strain evidence="1 2">RPTAtOch1</strain>
    </source>
</reference>
<sequence>MQPLALRDRIIQHAITDPVVAKRDLVLAIIQLPLLLMGSPRPGRVCLMGTDNSVAVECG</sequence>
<evidence type="ECO:0000313" key="2">
    <source>
        <dbReference type="Proteomes" id="UP000327108"/>
    </source>
</evidence>
<protein>
    <submittedName>
        <fullName evidence="1">Uncharacterized protein</fullName>
    </submittedName>
</protein>
<proteinExistence type="predicted"/>
<comment type="caution">
    <text evidence="1">The sequence shown here is derived from an EMBL/GenBank/DDBJ whole genome shotgun (WGS) entry which is preliminary data.</text>
</comment>
<name>A0A5N1K4R7_9HYPH</name>
<dbReference type="Proteomes" id="UP000327108">
    <property type="component" value="Unassembled WGS sequence"/>
</dbReference>
<dbReference type="RefSeq" id="WP_151093514.1">
    <property type="nucleotide sequence ID" value="NZ_VYXQ01000008.1"/>
</dbReference>
<keyword evidence="2" id="KW-1185">Reference proteome</keyword>
<evidence type="ECO:0000313" key="1">
    <source>
        <dbReference type="EMBL" id="KAA9368375.1"/>
    </source>
</evidence>
<dbReference type="AlphaFoldDB" id="A0A5N1K4R7"/>
<accession>A0A5N1K4R7</accession>
<organism evidence="1 2">
    <name type="scientific">Ochrobactrum quorumnocens</name>
    <dbReference type="NCBI Taxonomy" id="271865"/>
    <lineage>
        <taxon>Bacteria</taxon>
        <taxon>Pseudomonadati</taxon>
        <taxon>Pseudomonadota</taxon>
        <taxon>Alphaproteobacteria</taxon>
        <taxon>Hyphomicrobiales</taxon>
        <taxon>Brucellaceae</taxon>
        <taxon>Brucella/Ochrobactrum group</taxon>
        <taxon>Ochrobactrum</taxon>
    </lineage>
</organism>